<keyword evidence="10" id="KW-1185">Reference proteome</keyword>
<dbReference type="PROSITE" id="PS00211">
    <property type="entry name" value="ABC_TRANSPORTER_1"/>
    <property type="match status" value="1"/>
</dbReference>
<dbReference type="InterPro" id="IPR027417">
    <property type="entry name" value="P-loop_NTPase"/>
</dbReference>
<evidence type="ECO:0000256" key="1">
    <source>
        <dbReference type="ARBA" id="ARBA00005868"/>
    </source>
</evidence>
<dbReference type="EMBL" id="CAJPVJ010000640">
    <property type="protein sequence ID" value="CAG2163043.1"/>
    <property type="molecule type" value="Genomic_DNA"/>
</dbReference>
<evidence type="ECO:0000256" key="7">
    <source>
        <dbReference type="ARBA" id="ARBA00022845"/>
    </source>
</evidence>
<feature type="domain" description="ABC transporter" evidence="8">
    <location>
        <begin position="398"/>
        <end position="651"/>
    </location>
</feature>
<dbReference type="Pfam" id="PF00005">
    <property type="entry name" value="ABC_tran"/>
    <property type="match status" value="1"/>
</dbReference>
<keyword evidence="3" id="KW-0820">tRNA-binding</keyword>
<evidence type="ECO:0000256" key="4">
    <source>
        <dbReference type="ARBA" id="ARBA00022730"/>
    </source>
</evidence>
<evidence type="ECO:0000259" key="8">
    <source>
        <dbReference type="PROSITE" id="PS50893"/>
    </source>
</evidence>
<dbReference type="SUPFAM" id="SSF75011">
    <property type="entry name" value="3-carboxy-cis,cis-mucoante lactonizing enzyme"/>
    <property type="match status" value="1"/>
</dbReference>
<dbReference type="PANTHER" id="PTHR43858:SF1">
    <property type="entry name" value="ABC TRANSPORTER-RELATED PROTEIN"/>
    <property type="match status" value="1"/>
</dbReference>
<dbReference type="GO" id="GO:0005524">
    <property type="term" value="F:ATP binding"/>
    <property type="evidence" value="ECO:0007669"/>
    <property type="project" value="UniProtKB-KW"/>
</dbReference>
<dbReference type="FunFam" id="3.40.50.300:FF:000011">
    <property type="entry name" value="Putative ABC transporter ATP-binding component"/>
    <property type="match status" value="1"/>
</dbReference>
<sequence length="753" mass="84015">MGGTRIQSGLDRNGNGKLEASEITKTENSCKPNLFAQGVALPFNVLGRYPANGTTIDSTFDIRQGGFGSDVAAHPSNKKQFYALTDRGPNADFTDKLYGAGKVFAIPDYVPKIDRDGKDITGLPNTSALGGTGETPYDVNGKVITVDPTKPYDVVNNPIRLDDYGLDSEGITALNDGTFWISDEYGPHIVHYDANGKEIGRINPFKADKRNNWTLPNEFSYRRANRGMEGLTISPDQKTLVGIMQSTMSLPNKNVNKSTLTRIVTINLETGKVAQYLYQQEIAENSNSAIIALSATQFLVLERDGLFYKDTPNVMKNVYRIDLSKATNLEDIQTQNDVKQDEKLGLTIAGKTLEEYQLDKGWDGLWLINSTTLGILNDDDMGLWNNAKEESYVAQYIYTMNRVSKMVPPKREILKDISLSFFPGAKIGVLGLNGAGKSTLLRIMAGVDKDFSGEARAQPGIKIGYLEQEPPLDPNKDVRGNVEDGLREPLDALARLDEVFAEYAAEDADFDALAKEQEKLEAIIHAWDAHNLSNQMDQAAAALNLPAWDSDVSLLSGGERRRVALCRLLLSKPDMLLLDEPTNHLDAESVSWLERFLKDFAGTIVAITHDRYFLDNVAEWILELDRGHGIPYQGNYSSWLEQKNARLEQENKQEESFAKALKKELEWVRSNAKGQQKKNKARMERFEELNSREFQQRNETSEIYIPPGPRLGNKVVEVEGISKSFDGRLLYENLSSSNNVMKPLKSIFHLVHA</sequence>
<evidence type="ECO:0000256" key="6">
    <source>
        <dbReference type="ARBA" id="ARBA00022840"/>
    </source>
</evidence>
<dbReference type="SMART" id="SM00382">
    <property type="entry name" value="AAA"/>
    <property type="match status" value="1"/>
</dbReference>
<dbReference type="InterPro" id="IPR003439">
    <property type="entry name" value="ABC_transporter-like_ATP-bd"/>
</dbReference>
<dbReference type="GO" id="GO:0000049">
    <property type="term" value="F:tRNA binding"/>
    <property type="evidence" value="ECO:0007669"/>
    <property type="project" value="UniProtKB-KW"/>
</dbReference>
<evidence type="ECO:0000313" key="9">
    <source>
        <dbReference type="EMBL" id="CAD7640570.1"/>
    </source>
</evidence>
<dbReference type="GO" id="GO:0045900">
    <property type="term" value="P:negative regulation of translational elongation"/>
    <property type="evidence" value="ECO:0007669"/>
    <property type="project" value="InterPro"/>
</dbReference>
<dbReference type="InterPro" id="IPR027372">
    <property type="entry name" value="Phytase-like_dom"/>
</dbReference>
<comment type="similarity">
    <text evidence="2">Belongs to the ABC transporter superfamily. ABCF family. EF3 subfamily.</text>
</comment>
<dbReference type="GO" id="GO:0016887">
    <property type="term" value="F:ATP hydrolysis activity"/>
    <property type="evidence" value="ECO:0007669"/>
    <property type="project" value="InterPro"/>
</dbReference>
<dbReference type="PROSITE" id="PS00018">
    <property type="entry name" value="EF_HAND_1"/>
    <property type="match status" value="1"/>
</dbReference>
<dbReference type="InterPro" id="IPR017871">
    <property type="entry name" value="ABC_transporter-like_CS"/>
</dbReference>
<protein>
    <recommendedName>
        <fullName evidence="8">ABC transporter domain-containing protein</fullName>
    </recommendedName>
</protein>
<dbReference type="Gene3D" id="3.40.50.300">
    <property type="entry name" value="P-loop containing nucleotide triphosphate hydrolases"/>
    <property type="match status" value="1"/>
</dbReference>
<keyword evidence="5" id="KW-0547">Nucleotide-binding</keyword>
<dbReference type="PROSITE" id="PS50893">
    <property type="entry name" value="ABC_TRANSPORTER_2"/>
    <property type="match status" value="1"/>
</dbReference>
<organism evidence="9">
    <name type="scientific">Oppiella nova</name>
    <dbReference type="NCBI Taxonomy" id="334625"/>
    <lineage>
        <taxon>Eukaryota</taxon>
        <taxon>Metazoa</taxon>
        <taxon>Ecdysozoa</taxon>
        <taxon>Arthropoda</taxon>
        <taxon>Chelicerata</taxon>
        <taxon>Arachnida</taxon>
        <taxon>Acari</taxon>
        <taxon>Acariformes</taxon>
        <taxon>Sarcoptiformes</taxon>
        <taxon>Oribatida</taxon>
        <taxon>Brachypylina</taxon>
        <taxon>Oppioidea</taxon>
        <taxon>Oppiidae</taxon>
        <taxon>Oppiella</taxon>
    </lineage>
</organism>
<dbReference type="GO" id="GO:0019843">
    <property type="term" value="F:rRNA binding"/>
    <property type="evidence" value="ECO:0007669"/>
    <property type="project" value="UniProtKB-KW"/>
</dbReference>
<dbReference type="CDD" id="cd03221">
    <property type="entry name" value="ABCF_EF-3"/>
    <property type="match status" value="1"/>
</dbReference>
<dbReference type="InterPro" id="IPR055575">
    <property type="entry name" value="DUF7151"/>
</dbReference>
<dbReference type="EMBL" id="OC915465">
    <property type="protein sequence ID" value="CAD7640570.1"/>
    <property type="molecule type" value="Genomic_DNA"/>
</dbReference>
<accession>A0A7R9LF67</accession>
<keyword evidence="3" id="KW-0694">RNA-binding</keyword>
<gene>
    <name evidence="9" type="ORF">ONB1V03_LOCUS2627</name>
</gene>
<proteinExistence type="inferred from homology"/>
<dbReference type="InterPro" id="IPR022374">
    <property type="entry name" value="EttA"/>
</dbReference>
<dbReference type="Proteomes" id="UP000728032">
    <property type="component" value="Unassembled WGS sequence"/>
</dbReference>
<keyword evidence="7" id="KW-0810">Translation regulation</keyword>
<dbReference type="InterPro" id="IPR018247">
    <property type="entry name" value="EF_Hand_1_Ca_BS"/>
</dbReference>
<dbReference type="InterPro" id="IPR003593">
    <property type="entry name" value="AAA+_ATPase"/>
</dbReference>
<name>A0A7R9LF67_9ACAR</name>
<evidence type="ECO:0000256" key="5">
    <source>
        <dbReference type="ARBA" id="ARBA00022741"/>
    </source>
</evidence>
<dbReference type="SUPFAM" id="SSF52540">
    <property type="entry name" value="P-loop containing nucleoside triphosphate hydrolases"/>
    <property type="match status" value="1"/>
</dbReference>
<dbReference type="Pfam" id="PF13449">
    <property type="entry name" value="Phytase-like"/>
    <property type="match status" value="1"/>
</dbReference>
<dbReference type="PANTHER" id="PTHR43858">
    <property type="entry name" value="ENERGY-DEPENDENT TRANSLATIONAL THROTTLE PROTEIN ETTA"/>
    <property type="match status" value="1"/>
</dbReference>
<keyword evidence="6" id="KW-0067">ATP-binding</keyword>
<dbReference type="AlphaFoldDB" id="A0A7R9LF67"/>
<dbReference type="InterPro" id="IPR032781">
    <property type="entry name" value="ABC_tran_Xtn"/>
</dbReference>
<comment type="similarity">
    <text evidence="1">Belongs to the ABC transporter superfamily. ABCF family. Translational throttle EttA subfamily.</text>
</comment>
<reference evidence="9" key="1">
    <citation type="submission" date="2020-11" db="EMBL/GenBank/DDBJ databases">
        <authorList>
            <person name="Tran Van P."/>
        </authorList>
    </citation>
    <scope>NUCLEOTIDE SEQUENCE</scope>
</reference>
<dbReference type="OrthoDB" id="15006at2759"/>
<evidence type="ECO:0000256" key="3">
    <source>
        <dbReference type="ARBA" id="ARBA00022555"/>
    </source>
</evidence>
<keyword evidence="4" id="KW-0699">rRNA-binding</keyword>
<dbReference type="Pfam" id="PF23657">
    <property type="entry name" value="DUF7151"/>
    <property type="match status" value="1"/>
</dbReference>
<evidence type="ECO:0000313" key="10">
    <source>
        <dbReference type="Proteomes" id="UP000728032"/>
    </source>
</evidence>
<dbReference type="Pfam" id="PF12848">
    <property type="entry name" value="ABC_tran_Xtn"/>
    <property type="match status" value="1"/>
</dbReference>
<evidence type="ECO:0000256" key="2">
    <source>
        <dbReference type="ARBA" id="ARBA00011054"/>
    </source>
</evidence>